<dbReference type="InterPro" id="IPR044974">
    <property type="entry name" value="Disease_R_plants"/>
</dbReference>
<dbReference type="SUPFAM" id="SSF52540">
    <property type="entry name" value="P-loop containing nucleoside triphosphate hydrolases"/>
    <property type="match status" value="1"/>
</dbReference>
<dbReference type="EMBL" id="KD015120">
    <property type="protein sequence ID" value="EMS67760.1"/>
    <property type="molecule type" value="Genomic_DNA"/>
</dbReference>
<dbReference type="GO" id="GO:0002758">
    <property type="term" value="P:innate immune response-activating signaling pathway"/>
    <property type="evidence" value="ECO:0007669"/>
    <property type="project" value="UniProtKB-ARBA"/>
</dbReference>
<accession>M8ARG1</accession>
<dbReference type="Gene3D" id="1.10.10.10">
    <property type="entry name" value="Winged helix-like DNA-binding domain superfamily/Winged helix DNA-binding domain"/>
    <property type="match status" value="1"/>
</dbReference>
<dbReference type="Gene3D" id="1.10.8.430">
    <property type="entry name" value="Helical domain of apoptotic protease-activating factors"/>
    <property type="match status" value="1"/>
</dbReference>
<dbReference type="eggNOG" id="KOG4658">
    <property type="taxonomic scope" value="Eukaryota"/>
</dbReference>
<gene>
    <name evidence="6" type="ORF">TRIUR3_05833</name>
</gene>
<feature type="domain" description="NB-ARC" evidence="3">
    <location>
        <begin position="15"/>
        <end position="194"/>
    </location>
</feature>
<dbReference type="Gene3D" id="3.40.50.300">
    <property type="entry name" value="P-loop containing nucleotide triphosphate hydrolases"/>
    <property type="match status" value="1"/>
</dbReference>
<feature type="domain" description="Disease resistance R13L4/SHOC-2-like LRR" evidence="5">
    <location>
        <begin position="407"/>
        <end position="506"/>
    </location>
</feature>
<dbReference type="Pfam" id="PF23559">
    <property type="entry name" value="WHD_DRP"/>
    <property type="match status" value="1"/>
</dbReference>
<dbReference type="GO" id="GO:0043531">
    <property type="term" value="F:ADP binding"/>
    <property type="evidence" value="ECO:0007669"/>
    <property type="project" value="InterPro"/>
</dbReference>
<evidence type="ECO:0000256" key="1">
    <source>
        <dbReference type="ARBA" id="ARBA00022737"/>
    </source>
</evidence>
<organism evidence="6">
    <name type="scientific">Triticum urartu</name>
    <name type="common">Red wild einkorn</name>
    <name type="synonym">Crithodium urartu</name>
    <dbReference type="NCBI Taxonomy" id="4572"/>
    <lineage>
        <taxon>Eukaryota</taxon>
        <taxon>Viridiplantae</taxon>
        <taxon>Streptophyta</taxon>
        <taxon>Embryophyta</taxon>
        <taxon>Tracheophyta</taxon>
        <taxon>Spermatophyta</taxon>
        <taxon>Magnoliopsida</taxon>
        <taxon>Liliopsida</taxon>
        <taxon>Poales</taxon>
        <taxon>Poaceae</taxon>
        <taxon>BOP clade</taxon>
        <taxon>Pooideae</taxon>
        <taxon>Triticodae</taxon>
        <taxon>Triticeae</taxon>
        <taxon>Triticinae</taxon>
        <taxon>Triticum</taxon>
    </lineage>
</organism>
<reference evidence="6" key="1">
    <citation type="journal article" date="2013" name="Nature">
        <title>Draft genome of the wheat A-genome progenitor Triticum urartu.</title>
        <authorList>
            <person name="Ling H.Q."/>
            <person name="Zhao S."/>
            <person name="Liu D."/>
            <person name="Wang J."/>
            <person name="Sun H."/>
            <person name="Zhang C."/>
            <person name="Fan H."/>
            <person name="Li D."/>
            <person name="Dong L."/>
            <person name="Tao Y."/>
            <person name="Gao C."/>
            <person name="Wu H."/>
            <person name="Li Y."/>
            <person name="Cui Y."/>
            <person name="Guo X."/>
            <person name="Zheng S."/>
            <person name="Wang B."/>
            <person name="Yu K."/>
            <person name="Liang Q."/>
            <person name="Yang W."/>
            <person name="Lou X."/>
            <person name="Chen J."/>
            <person name="Feng M."/>
            <person name="Jian J."/>
            <person name="Zhang X."/>
            <person name="Luo G."/>
            <person name="Jiang Y."/>
            <person name="Liu J."/>
            <person name="Wang Z."/>
            <person name="Sha Y."/>
            <person name="Zhang B."/>
            <person name="Wu H."/>
            <person name="Tang D."/>
            <person name="Shen Q."/>
            <person name="Xue P."/>
            <person name="Zou S."/>
            <person name="Wang X."/>
            <person name="Liu X."/>
            <person name="Wang F."/>
            <person name="Yang Y."/>
            <person name="An X."/>
            <person name="Dong Z."/>
            <person name="Zhang K."/>
            <person name="Zhang X."/>
            <person name="Luo M.C."/>
            <person name="Dvorak J."/>
            <person name="Tong Y."/>
            <person name="Wang J."/>
            <person name="Yang H."/>
            <person name="Li Z."/>
            <person name="Wang D."/>
            <person name="Zhang A."/>
            <person name="Wang J."/>
        </authorList>
    </citation>
    <scope>NUCLEOTIDE SEQUENCE</scope>
</reference>
<feature type="domain" description="Disease resistance R13L4/SHOC-2-like LRR" evidence="5">
    <location>
        <begin position="578"/>
        <end position="806"/>
    </location>
</feature>
<dbReference type="STRING" id="4572.M8ARG1"/>
<dbReference type="SUPFAM" id="SSF52058">
    <property type="entry name" value="L domain-like"/>
    <property type="match status" value="1"/>
</dbReference>
<keyword evidence="2" id="KW-0611">Plant defense</keyword>
<dbReference type="InterPro" id="IPR032675">
    <property type="entry name" value="LRR_dom_sf"/>
</dbReference>
<evidence type="ECO:0000259" key="5">
    <source>
        <dbReference type="Pfam" id="PF23598"/>
    </source>
</evidence>
<feature type="domain" description="Disease resistance protein winged helix" evidence="4">
    <location>
        <begin position="284"/>
        <end position="355"/>
    </location>
</feature>
<evidence type="ECO:0000313" key="6">
    <source>
        <dbReference type="EMBL" id="EMS67760.1"/>
    </source>
</evidence>
<dbReference type="PRINTS" id="PR00364">
    <property type="entry name" value="DISEASERSIST"/>
</dbReference>
<dbReference type="InterPro" id="IPR042197">
    <property type="entry name" value="Apaf_helical"/>
</dbReference>
<dbReference type="Pfam" id="PF23598">
    <property type="entry name" value="LRR_14"/>
    <property type="match status" value="2"/>
</dbReference>
<name>M8ARG1_TRIUA</name>
<dbReference type="GO" id="GO:0009626">
    <property type="term" value="P:plant-type hypersensitive response"/>
    <property type="evidence" value="ECO:0007669"/>
    <property type="project" value="UniProtKB-ARBA"/>
</dbReference>
<evidence type="ECO:0000256" key="2">
    <source>
        <dbReference type="ARBA" id="ARBA00022821"/>
    </source>
</evidence>
<dbReference type="Gene3D" id="3.80.10.10">
    <property type="entry name" value="Ribonuclease Inhibitor"/>
    <property type="match status" value="2"/>
</dbReference>
<dbReference type="FunFam" id="1.10.10.10:FF:000322">
    <property type="entry name" value="Probable disease resistance protein At1g63360"/>
    <property type="match status" value="1"/>
</dbReference>
<dbReference type="InterPro" id="IPR058922">
    <property type="entry name" value="WHD_DRP"/>
</dbReference>
<dbReference type="InterPro" id="IPR036388">
    <property type="entry name" value="WH-like_DNA-bd_sf"/>
</dbReference>
<dbReference type="PANTHER" id="PTHR23155:SF1114">
    <property type="entry name" value="OS02G0475500 PROTEIN"/>
    <property type="match status" value="1"/>
</dbReference>
<dbReference type="PANTHER" id="PTHR23155">
    <property type="entry name" value="DISEASE RESISTANCE PROTEIN RP"/>
    <property type="match status" value="1"/>
</dbReference>
<dbReference type="GO" id="GO:0042742">
    <property type="term" value="P:defense response to bacterium"/>
    <property type="evidence" value="ECO:0007669"/>
    <property type="project" value="UniProtKB-ARBA"/>
</dbReference>
<dbReference type="InterPro" id="IPR002182">
    <property type="entry name" value="NB-ARC"/>
</dbReference>
<dbReference type="InterPro" id="IPR055414">
    <property type="entry name" value="LRR_R13L4/SHOC2-like"/>
</dbReference>
<dbReference type="Pfam" id="PF00931">
    <property type="entry name" value="NB-ARC"/>
    <property type="match status" value="1"/>
</dbReference>
<sequence length="1530" mass="172388">MTIADFKEYEQVGREKEKSDIIKLISNEDSQQLDVISVWGMGGLGKTTLVRDVYQSQHLSVRFRYRACVTIMHPFNCDELIKSLARQLDAEDYENKEETGLAGGRTKPRLQRSLTDILEGKKYLIVLDDLSSTTEWDSIIQHLPARETSSRIIVTTRSENIARHCSKKQENIYKLQILGYEDGLNLFMEKVFHKIAYLNDEYPELVEQANLILKKCDGLPLAIVTIGGFLANQPKTALEWMKLNDHMSAELEMNPELERIAAVLNKSYDGLPYHLKSCMLYFSIFPQDDKVSRRRLVRRWIAEGYSRELRGKSAEEIAESYFMELISRSMILPSQESIHSRRGIDSCQVHDLIREIGISKSAEDNLVFTLEDGCGLNNRGTIRHLAISSSWKGDQCDFKSIVDMSCIRSLTVFGKWRPFFMSEKMRLLRVLDLEGTSGLVDHHLTGIGKLLHLRYLSLRGCDDIYHLPDSLGNLRQLQTLDVTYTSIIELPRTIIKLSKLEHIRAGGIGSNDGGTHETYADTLCTLALSSMAFCVGCCAPQVLKEVMDMDGDPNRRDVCTACCCNKLPSAATRQSPNGVEVPRGTRRLKALDTMGVVNVSGSRGKAVLNDLKSLTRLRKLRVTGINKKNSQDLCSALSNLSCLESLLVRSEGNPGLSGCLDALPSPPKKLQSLKLYGNLVKLPEWIAALWNLVKMELRSSRILEVDAAMQVLGNLPNLAILRLLRHSFASEELRFSLNRDAAFPSLAVLELSLLDKLESVEFQGGAAPKIELLQFRGWRYKANTVLFAGLPSLLSLKQVLLKGRYEDGFVDDLRARLVVYICERHSMPTMSWQADAGREADATGGWQVVMSRNGPRRPAFAAPAFKPPPIPRRLFGRCCQFLFRGQRASGWEAPYPRPLLQVASPPAAMARPGDVALRPAEDFAVVPATPEMQAESALLSSNAAVGWLEGVSCRKVADEIVAALGVRPTDVKVVKHYPEQFFIRFIVVYLPLHGNMFISIICLRNFHVLKTFIKIAYSPPSSRYNTLSIGIRVKYSLILCDFGLTVWSFSYVDHSHEYPKWKAMMKKRLMATNSELWTVTEIGLTDLCKMAEADDIRKYTLLNLTAKNVICSCLSQNQFRNVMHLDHAKLIWNHLSEVYEGHRTRHDPRFEDFKESLKAMTFEPESSSSASCLMENDAKSLIKDIKNLHIKYEELESRHETLSTTHEELEKLRAAHEDLQKENESLRAEQISSAQEGFEPLCLKCIERDNATSVAECSTAATVAISSTVDVETNPSAEETTAIADENARLKTLLETGMYKSLKGHQTLCDVLKRQILNRNPRKEGVGFVRKINADGSYWKAEQYPKTTWVAVKEPSADPSTLSGFTCANPIVIDESFDANYKLFKNQNGEVFARYIGTNCRNGPTMKKIWVPKRSLENLPVNVIMTPQVKKTNPRPQASYGPKASYRQRTHLSHTNANVLQGSHTQAYEYERGSSNRHVHKTKNYSAYFYEYYCPPLRLFARASKPKFSDAALRLIASKPPLKMWVAKKA</sequence>
<evidence type="ECO:0000259" key="4">
    <source>
        <dbReference type="Pfam" id="PF23559"/>
    </source>
</evidence>
<keyword evidence="1" id="KW-0677">Repeat</keyword>
<dbReference type="InterPro" id="IPR027417">
    <property type="entry name" value="P-loop_NTPase"/>
</dbReference>
<proteinExistence type="predicted"/>
<protein>
    <submittedName>
        <fullName evidence="6">Disease resistance protein RPM1</fullName>
    </submittedName>
</protein>
<evidence type="ECO:0000259" key="3">
    <source>
        <dbReference type="Pfam" id="PF00931"/>
    </source>
</evidence>